<protein>
    <submittedName>
        <fullName evidence="1">Uncharacterized protein</fullName>
    </submittedName>
</protein>
<dbReference type="EnsemblPlants" id="KQL06675">
    <property type="protein sequence ID" value="KQL06675"/>
    <property type="gene ID" value="SETIT_005408mg"/>
</dbReference>
<dbReference type="HOGENOM" id="CLU_3385642_0_0_1"/>
<dbReference type="InParanoid" id="K3XU01"/>
<proteinExistence type="predicted"/>
<sequence>MDFRCQLLYAMLRRRARFCIDKADYYNFLALCA</sequence>
<organism evidence="1 2">
    <name type="scientific">Setaria italica</name>
    <name type="common">Foxtail millet</name>
    <name type="synonym">Panicum italicum</name>
    <dbReference type="NCBI Taxonomy" id="4555"/>
    <lineage>
        <taxon>Eukaryota</taxon>
        <taxon>Viridiplantae</taxon>
        <taxon>Streptophyta</taxon>
        <taxon>Embryophyta</taxon>
        <taxon>Tracheophyta</taxon>
        <taxon>Spermatophyta</taxon>
        <taxon>Magnoliopsida</taxon>
        <taxon>Liliopsida</taxon>
        <taxon>Poales</taxon>
        <taxon>Poaceae</taxon>
        <taxon>PACMAD clade</taxon>
        <taxon>Panicoideae</taxon>
        <taxon>Panicodae</taxon>
        <taxon>Paniceae</taxon>
        <taxon>Cenchrinae</taxon>
        <taxon>Setaria</taxon>
    </lineage>
</organism>
<evidence type="ECO:0000313" key="2">
    <source>
        <dbReference type="Proteomes" id="UP000004995"/>
    </source>
</evidence>
<evidence type="ECO:0000313" key="1">
    <source>
        <dbReference type="EnsemblPlants" id="KQL06675"/>
    </source>
</evidence>
<reference evidence="1" key="2">
    <citation type="submission" date="2018-08" db="UniProtKB">
        <authorList>
            <consortium name="EnsemblPlants"/>
        </authorList>
    </citation>
    <scope>IDENTIFICATION</scope>
    <source>
        <strain evidence="1">Yugu1</strain>
    </source>
</reference>
<dbReference type="EMBL" id="AGNK02003279">
    <property type="status" value="NOT_ANNOTATED_CDS"/>
    <property type="molecule type" value="Genomic_DNA"/>
</dbReference>
<dbReference type="AlphaFoldDB" id="K3XU01"/>
<name>K3XU01_SETIT</name>
<dbReference type="Gramene" id="KQL06675">
    <property type="protein sequence ID" value="KQL06675"/>
    <property type="gene ID" value="SETIT_005408mg"/>
</dbReference>
<accession>K3XU01</accession>
<keyword evidence="2" id="KW-1185">Reference proteome</keyword>
<dbReference type="Proteomes" id="UP000004995">
    <property type="component" value="Unassembled WGS sequence"/>
</dbReference>
<reference evidence="2" key="1">
    <citation type="journal article" date="2012" name="Nat. Biotechnol.">
        <title>Reference genome sequence of the model plant Setaria.</title>
        <authorList>
            <person name="Bennetzen J.L."/>
            <person name="Schmutz J."/>
            <person name="Wang H."/>
            <person name="Percifield R."/>
            <person name="Hawkins J."/>
            <person name="Pontaroli A.C."/>
            <person name="Estep M."/>
            <person name="Feng L."/>
            <person name="Vaughn J.N."/>
            <person name="Grimwood J."/>
            <person name="Jenkins J."/>
            <person name="Barry K."/>
            <person name="Lindquist E."/>
            <person name="Hellsten U."/>
            <person name="Deshpande S."/>
            <person name="Wang X."/>
            <person name="Wu X."/>
            <person name="Mitros T."/>
            <person name="Triplett J."/>
            <person name="Yang X."/>
            <person name="Ye C.Y."/>
            <person name="Mauro-Herrera M."/>
            <person name="Wang L."/>
            <person name="Li P."/>
            <person name="Sharma M."/>
            <person name="Sharma R."/>
            <person name="Ronald P.C."/>
            <person name="Panaud O."/>
            <person name="Kellogg E.A."/>
            <person name="Brutnell T.P."/>
            <person name="Doust A.N."/>
            <person name="Tuskan G.A."/>
            <person name="Rokhsar D."/>
            <person name="Devos K.M."/>
        </authorList>
    </citation>
    <scope>NUCLEOTIDE SEQUENCE [LARGE SCALE GENOMIC DNA]</scope>
    <source>
        <strain evidence="2">cv. Yugu1</strain>
    </source>
</reference>